<dbReference type="EMBL" id="CP108195">
    <property type="protein sequence ID" value="WTS10910.1"/>
    <property type="molecule type" value="Genomic_DNA"/>
</dbReference>
<dbReference type="AlphaFoldDB" id="A0AAU1U1W1"/>
<sequence length="628" mass="70589">MEIFEWGPLLKRWSEEWLEGLATEDPEEFQELDEEIVRGRWLGFGPADPAAVAALEERVRGLGIAAPLPPSLRSFLETTDGWRHAEGFVYLLAGADRIAPYGDPYGQQVMYEEHLDQDPTEEEVLRAGMWGRALQLSLDSDMTDVLLDPGDVGADGEWAVYVYHGWGGEPPDRYDSFRAFMEDMYKEFYRLGGGHSGFENVVTRELDAKVEQARLACLRGELDGALAVLGEAEKLGRPRAVLLASQLRALLDGRGWVPVDPRMDDPLYAGEVLPLKVRDHLREYRRDDTFVLGPATEDYATDRERAGAVLEQIRQRTYEYTSPGPFGRAVEEARELARWGDTDGAWRVLAAAVPHWEPYREDHVAPFGLLGDPLLGLLVTPERGRQLLMTPRAGQAGAMPTPVAVEGETVRDGLAWLTHRQPRVELRRDAYRFVLVEGIRPKVLAERFGTGPLELVASERDFWDLPFSREQERRGPVARIGALDGWSFAFESARWPGFDRTRLTHPGTELSRGTRALTVWWEPGLFHFACAEDGEQRYAFTVHEAERHRTGDIPDELSPDHLFPDPAGPATDLSDESRALDAIATTFGVSLPQFALNHGRLPTLPTHPWLRPRPPGGTQARLTFTRHR</sequence>
<dbReference type="SUPFAM" id="SSF160631">
    <property type="entry name" value="SMI1/KNR4-like"/>
    <property type="match status" value="1"/>
</dbReference>
<gene>
    <name evidence="2" type="ORF">OHU69_07410</name>
</gene>
<dbReference type="Gene3D" id="3.40.1580.10">
    <property type="entry name" value="SMI1/KNR4-like"/>
    <property type="match status" value="1"/>
</dbReference>
<proteinExistence type="predicted"/>
<dbReference type="InterPro" id="IPR037883">
    <property type="entry name" value="Knr4/Smi1-like_sf"/>
</dbReference>
<protein>
    <submittedName>
        <fullName evidence="2">SMI1/KNR4 family protein</fullName>
    </submittedName>
</protein>
<feature type="region of interest" description="Disordered" evidence="1">
    <location>
        <begin position="551"/>
        <end position="573"/>
    </location>
</feature>
<evidence type="ECO:0000256" key="1">
    <source>
        <dbReference type="SAM" id="MobiDB-lite"/>
    </source>
</evidence>
<reference evidence="2" key="1">
    <citation type="submission" date="2022-10" db="EMBL/GenBank/DDBJ databases">
        <title>The complete genomes of actinobacterial strains from the NBC collection.</title>
        <authorList>
            <person name="Joergensen T.S."/>
            <person name="Alvarez Arevalo M."/>
            <person name="Sterndorff E.B."/>
            <person name="Faurdal D."/>
            <person name="Vuksanovic O."/>
            <person name="Mourched A.-S."/>
            <person name="Charusanti P."/>
            <person name="Shaw S."/>
            <person name="Blin K."/>
            <person name="Weber T."/>
        </authorList>
    </citation>
    <scope>NUCLEOTIDE SEQUENCE</scope>
    <source>
        <strain evidence="2">NBC_00119</strain>
    </source>
</reference>
<organism evidence="2">
    <name type="scientific">Streptomyces sp. NBC_00119</name>
    <dbReference type="NCBI Taxonomy" id="2975659"/>
    <lineage>
        <taxon>Bacteria</taxon>
        <taxon>Bacillati</taxon>
        <taxon>Actinomycetota</taxon>
        <taxon>Actinomycetes</taxon>
        <taxon>Kitasatosporales</taxon>
        <taxon>Streptomycetaceae</taxon>
        <taxon>Streptomyces</taxon>
    </lineage>
</organism>
<feature type="compositionally biased region" description="Basic and acidic residues" evidence="1">
    <location>
        <begin position="551"/>
        <end position="563"/>
    </location>
</feature>
<evidence type="ECO:0000313" key="2">
    <source>
        <dbReference type="EMBL" id="WTS10910.1"/>
    </source>
</evidence>
<name>A0AAU1U1W1_9ACTN</name>
<accession>A0AAU1U1W1</accession>